<comment type="caution">
    <text evidence="1">The sequence shown here is derived from an EMBL/GenBank/DDBJ whole genome shotgun (WGS) entry which is preliminary data.</text>
</comment>
<dbReference type="AlphaFoldDB" id="A0A3S3PBV9"/>
<gene>
    <name evidence="1" type="ORF">DPV69_12130</name>
</gene>
<dbReference type="RefSeq" id="WP_128353357.1">
    <property type="nucleotide sequence ID" value="NZ_SAYW01000003.1"/>
</dbReference>
<organism evidence="1 2">
    <name type="scientific">Pedobacter chitinilyticus</name>
    <dbReference type="NCBI Taxonomy" id="2233776"/>
    <lineage>
        <taxon>Bacteria</taxon>
        <taxon>Pseudomonadati</taxon>
        <taxon>Bacteroidota</taxon>
        <taxon>Sphingobacteriia</taxon>
        <taxon>Sphingobacteriales</taxon>
        <taxon>Sphingobacteriaceae</taxon>
        <taxon>Pedobacter</taxon>
    </lineage>
</organism>
<proteinExistence type="predicted"/>
<sequence>MNALSIHLIVSPIQKHSCQIPFKEARTTTAKRCTSFLPNPINKVRFLFNSTVLQIGKTLWKTGKVSLLARKIVLQTGKTLRKTGLARKIVLQTGKTLRKTGKVSSLARKIVLQTGKTLWKTGKLPHTVISQSSLSVTPTTLV</sequence>
<evidence type="ECO:0000313" key="2">
    <source>
        <dbReference type="Proteomes" id="UP000284120"/>
    </source>
</evidence>
<dbReference type="Proteomes" id="UP000284120">
    <property type="component" value="Unassembled WGS sequence"/>
</dbReference>
<accession>A0A3S3PBV9</accession>
<reference evidence="1 2" key="1">
    <citation type="submission" date="2018-06" db="EMBL/GenBank/DDBJ databases">
        <title>Pedobacter endophyticus sp. nov., an endophytic bacterium isolated from a leaf of Triticum aestivum.</title>
        <authorList>
            <person name="Zhang L."/>
        </authorList>
    </citation>
    <scope>NUCLEOTIDE SEQUENCE [LARGE SCALE GENOMIC DNA]</scope>
    <source>
        <strain evidence="1 2">CM134L-2</strain>
    </source>
</reference>
<protein>
    <submittedName>
        <fullName evidence="1">Uncharacterized protein</fullName>
    </submittedName>
</protein>
<name>A0A3S3PBV9_9SPHI</name>
<keyword evidence="2" id="KW-1185">Reference proteome</keyword>
<dbReference type="EMBL" id="SAYW01000003">
    <property type="protein sequence ID" value="RWU07721.1"/>
    <property type="molecule type" value="Genomic_DNA"/>
</dbReference>
<evidence type="ECO:0000313" key="1">
    <source>
        <dbReference type="EMBL" id="RWU07721.1"/>
    </source>
</evidence>